<keyword evidence="4" id="KW-1185">Reference proteome</keyword>
<evidence type="ECO:0000313" key="4">
    <source>
        <dbReference type="Proteomes" id="UP001163152"/>
    </source>
</evidence>
<dbReference type="InterPro" id="IPR006015">
    <property type="entry name" value="Universal_stress_UspA"/>
</dbReference>
<dbReference type="RefSeq" id="WP_268612760.1">
    <property type="nucleotide sequence ID" value="NZ_CP113797.1"/>
</dbReference>
<sequence>MNNTRVFETALSLAQLVNARLLLAHILPCADAESPASCESQGLTMLRKFHAVATQAGIGCDLAQPLANPGHQICELAIGWGSDLIVMGRRDANNDEDLDTSVSHHVTRHAACPVLIVQHHPFGYPDRLEGRHLVTMGQ</sequence>
<feature type="domain" description="UspA" evidence="2">
    <location>
        <begin position="4"/>
        <end position="117"/>
    </location>
</feature>
<dbReference type="CDD" id="cd00293">
    <property type="entry name" value="USP-like"/>
    <property type="match status" value="1"/>
</dbReference>
<dbReference type="SUPFAM" id="SSF52402">
    <property type="entry name" value="Adenine nucleotide alpha hydrolases-like"/>
    <property type="match status" value="1"/>
</dbReference>
<dbReference type="InterPro" id="IPR006016">
    <property type="entry name" value="UspA"/>
</dbReference>
<organism evidence="3 4">
    <name type="scientific">Thermocoleostomius sinensis A174</name>
    <dbReference type="NCBI Taxonomy" id="2016057"/>
    <lineage>
        <taxon>Bacteria</taxon>
        <taxon>Bacillati</taxon>
        <taxon>Cyanobacteriota</taxon>
        <taxon>Cyanophyceae</taxon>
        <taxon>Oculatellales</taxon>
        <taxon>Oculatellaceae</taxon>
        <taxon>Thermocoleostomius</taxon>
    </lineage>
</organism>
<dbReference type="AlphaFoldDB" id="A0A9E9CCA8"/>
<comment type="similarity">
    <text evidence="1">Belongs to the universal stress protein A family.</text>
</comment>
<dbReference type="KEGG" id="tsin:OXH18_10645"/>
<dbReference type="EMBL" id="CP113797">
    <property type="protein sequence ID" value="WAL62420.1"/>
    <property type="molecule type" value="Genomic_DNA"/>
</dbReference>
<name>A0A9E9CCA8_9CYAN</name>
<accession>A0A9E9CCA8</accession>
<evidence type="ECO:0000313" key="3">
    <source>
        <dbReference type="EMBL" id="WAL62420.1"/>
    </source>
</evidence>
<evidence type="ECO:0000259" key="2">
    <source>
        <dbReference type="Pfam" id="PF00582"/>
    </source>
</evidence>
<evidence type="ECO:0000256" key="1">
    <source>
        <dbReference type="ARBA" id="ARBA00008791"/>
    </source>
</evidence>
<gene>
    <name evidence="3" type="ORF">OXH18_10645</name>
</gene>
<proteinExistence type="inferred from homology"/>
<dbReference type="Pfam" id="PF00582">
    <property type="entry name" value="Usp"/>
    <property type="match status" value="1"/>
</dbReference>
<dbReference type="Proteomes" id="UP001163152">
    <property type="component" value="Chromosome"/>
</dbReference>
<reference evidence="3" key="1">
    <citation type="submission" date="2022-12" db="EMBL/GenBank/DDBJ databases">
        <title>Polyphasic identification of a Novel Hot-Spring Cyanobacterium Ocullathermofonsia sinensis gen nov. sp. nov. and Genomic Insights on its Adaptations to the Thermal Habitat.</title>
        <authorList>
            <person name="Daroch M."/>
            <person name="Tang J."/>
            <person name="Jiang Y."/>
        </authorList>
    </citation>
    <scope>NUCLEOTIDE SEQUENCE</scope>
    <source>
        <strain evidence="3">PKUAC-SCTA174</strain>
    </source>
</reference>
<dbReference type="Gene3D" id="3.40.50.12370">
    <property type="match status" value="1"/>
</dbReference>
<dbReference type="PRINTS" id="PR01438">
    <property type="entry name" value="UNVRSLSTRESS"/>
</dbReference>
<protein>
    <submittedName>
        <fullName evidence="3">Universal stress protein</fullName>
    </submittedName>
</protein>